<name>A0A5N1J2F2_9BACT</name>
<gene>
    <name evidence="1" type="ORF">F0P94_07720</name>
</gene>
<keyword evidence="1" id="KW-0238">DNA-binding</keyword>
<dbReference type="PANTHER" id="PTHR35145">
    <property type="entry name" value="CYTOPLASMIC PROTEIN-RELATED"/>
    <property type="match status" value="1"/>
</dbReference>
<dbReference type="InterPro" id="IPR038056">
    <property type="entry name" value="YjbR-like_sf"/>
</dbReference>
<dbReference type="PANTHER" id="PTHR35145:SF1">
    <property type="entry name" value="CYTOPLASMIC PROTEIN"/>
    <property type="match status" value="1"/>
</dbReference>
<reference evidence="1 2" key="1">
    <citation type="submission" date="2019-09" db="EMBL/GenBank/DDBJ databases">
        <title>Genome sequence of Adhaeribacter sp. M2.</title>
        <authorList>
            <person name="Srinivasan S."/>
        </authorList>
    </citation>
    <scope>NUCLEOTIDE SEQUENCE [LARGE SCALE GENOMIC DNA]</scope>
    <source>
        <strain evidence="1 2">M2</strain>
    </source>
</reference>
<dbReference type="Proteomes" id="UP000326570">
    <property type="component" value="Unassembled WGS sequence"/>
</dbReference>
<dbReference type="SUPFAM" id="SSF142906">
    <property type="entry name" value="YjbR-like"/>
    <property type="match status" value="1"/>
</dbReference>
<dbReference type="EMBL" id="VTWT01000003">
    <property type="protein sequence ID" value="KAA9340227.1"/>
    <property type="molecule type" value="Genomic_DNA"/>
</dbReference>
<dbReference type="InterPro" id="IPR007351">
    <property type="entry name" value="YjbR"/>
</dbReference>
<evidence type="ECO:0000313" key="2">
    <source>
        <dbReference type="Proteomes" id="UP000326570"/>
    </source>
</evidence>
<proteinExistence type="predicted"/>
<organism evidence="1 2">
    <name type="scientific">Adhaeribacter soli</name>
    <dbReference type="NCBI Taxonomy" id="2607655"/>
    <lineage>
        <taxon>Bacteria</taxon>
        <taxon>Pseudomonadati</taxon>
        <taxon>Bacteroidota</taxon>
        <taxon>Cytophagia</taxon>
        <taxon>Cytophagales</taxon>
        <taxon>Hymenobacteraceae</taxon>
        <taxon>Adhaeribacter</taxon>
    </lineage>
</organism>
<comment type="caution">
    <text evidence="1">The sequence shown here is derived from an EMBL/GenBank/DDBJ whole genome shotgun (WGS) entry which is preliminary data.</text>
</comment>
<dbReference type="GO" id="GO:0003677">
    <property type="term" value="F:DNA binding"/>
    <property type="evidence" value="ECO:0007669"/>
    <property type="project" value="UniProtKB-KW"/>
</dbReference>
<dbReference type="AlphaFoldDB" id="A0A5N1J2F2"/>
<dbReference type="InterPro" id="IPR058532">
    <property type="entry name" value="YjbR/MT2646/Rv2570-like"/>
</dbReference>
<dbReference type="RefSeq" id="WP_150903300.1">
    <property type="nucleotide sequence ID" value="NZ_VTWT01000003.1"/>
</dbReference>
<dbReference type="Gene3D" id="3.90.1150.30">
    <property type="match status" value="1"/>
</dbReference>
<sequence>MNIERLRELCLGFPAVTEDIKWGHDLCFSVGAKMFAVTGVDGPFTVSFKVTPEQFEELTAREGIVPAPYMARNFWVLAEDPNQLSAAEWEHYVRQSYELVKSKLTKKLQKELNLL</sequence>
<accession>A0A5N1J2F2</accession>
<keyword evidence="2" id="KW-1185">Reference proteome</keyword>
<dbReference type="Pfam" id="PF04237">
    <property type="entry name" value="YjbR"/>
    <property type="match status" value="1"/>
</dbReference>
<evidence type="ECO:0000313" key="1">
    <source>
        <dbReference type="EMBL" id="KAA9340227.1"/>
    </source>
</evidence>
<protein>
    <submittedName>
        <fullName evidence="1">MmcQ/YjbR family DNA-binding protein</fullName>
    </submittedName>
</protein>